<dbReference type="Gene3D" id="2.115.10.20">
    <property type="entry name" value="Glycosyl hydrolase domain, family 43"/>
    <property type="match status" value="1"/>
</dbReference>
<dbReference type="InterPro" id="IPR051795">
    <property type="entry name" value="Glycosyl_Hydrlase_43"/>
</dbReference>
<evidence type="ECO:0000256" key="3">
    <source>
        <dbReference type="ARBA" id="ARBA00023295"/>
    </source>
</evidence>
<dbReference type="GO" id="GO:0016787">
    <property type="term" value="F:hydrolase activity"/>
    <property type="evidence" value="ECO:0007669"/>
    <property type="project" value="UniProtKB-KW"/>
</dbReference>
<evidence type="ECO:0000256" key="2">
    <source>
        <dbReference type="ARBA" id="ARBA00022801"/>
    </source>
</evidence>
<reference evidence="6" key="1">
    <citation type="journal article" date="2019" name="Int. J. Syst. Evol. Microbiol.">
        <title>The Global Catalogue of Microorganisms (GCM) 10K type strain sequencing project: providing services to taxonomists for standard genome sequencing and annotation.</title>
        <authorList>
            <consortium name="The Broad Institute Genomics Platform"/>
            <consortium name="The Broad Institute Genome Sequencing Center for Infectious Disease"/>
            <person name="Wu L."/>
            <person name="Ma J."/>
        </authorList>
    </citation>
    <scope>NUCLEOTIDE SEQUENCE [LARGE SCALE GENOMIC DNA]</scope>
    <source>
        <strain evidence="6">JCM 18303</strain>
    </source>
</reference>
<evidence type="ECO:0000256" key="1">
    <source>
        <dbReference type="ARBA" id="ARBA00009865"/>
    </source>
</evidence>
<dbReference type="CDD" id="cd08999">
    <property type="entry name" value="GH43_ABN-like"/>
    <property type="match status" value="1"/>
</dbReference>
<dbReference type="InterPro" id="IPR023296">
    <property type="entry name" value="Glyco_hydro_beta-prop_sf"/>
</dbReference>
<keyword evidence="3 4" id="KW-0326">Glycosidase</keyword>
<keyword evidence="2 4" id="KW-0378">Hydrolase</keyword>
<dbReference type="RefSeq" id="WP_345703383.1">
    <property type="nucleotide sequence ID" value="NZ_BAABJP010000045.1"/>
</dbReference>
<keyword evidence="6" id="KW-1185">Reference proteome</keyword>
<dbReference type="Pfam" id="PF04616">
    <property type="entry name" value="Glyco_hydro_43"/>
    <property type="match status" value="1"/>
</dbReference>
<protein>
    <submittedName>
        <fullName evidence="5">Glycoside hydrolase family 43 protein</fullName>
    </submittedName>
</protein>
<evidence type="ECO:0000313" key="6">
    <source>
        <dbReference type="Proteomes" id="UP001428817"/>
    </source>
</evidence>
<comment type="caution">
    <text evidence="5">The sequence shown here is derived from an EMBL/GenBank/DDBJ whole genome shotgun (WGS) entry which is preliminary data.</text>
</comment>
<proteinExistence type="inferred from homology"/>
<evidence type="ECO:0000313" key="5">
    <source>
        <dbReference type="EMBL" id="GAA5170868.1"/>
    </source>
</evidence>
<name>A0ABP9R417_9PSEU</name>
<dbReference type="PANTHER" id="PTHR42812">
    <property type="entry name" value="BETA-XYLOSIDASE"/>
    <property type="match status" value="1"/>
</dbReference>
<accession>A0ABP9R417</accession>
<evidence type="ECO:0000256" key="4">
    <source>
        <dbReference type="RuleBase" id="RU361187"/>
    </source>
</evidence>
<gene>
    <name evidence="5" type="ORF">GCM10023321_68630</name>
</gene>
<dbReference type="SUPFAM" id="SSF75005">
    <property type="entry name" value="Arabinanase/levansucrase/invertase"/>
    <property type="match status" value="1"/>
</dbReference>
<dbReference type="Proteomes" id="UP001428817">
    <property type="component" value="Unassembled WGS sequence"/>
</dbReference>
<organism evidence="5 6">
    <name type="scientific">Pseudonocardia eucalypti</name>
    <dbReference type="NCBI Taxonomy" id="648755"/>
    <lineage>
        <taxon>Bacteria</taxon>
        <taxon>Bacillati</taxon>
        <taxon>Actinomycetota</taxon>
        <taxon>Actinomycetes</taxon>
        <taxon>Pseudonocardiales</taxon>
        <taxon>Pseudonocardiaceae</taxon>
        <taxon>Pseudonocardia</taxon>
    </lineage>
</organism>
<comment type="similarity">
    <text evidence="1 4">Belongs to the glycosyl hydrolase 43 family.</text>
</comment>
<dbReference type="PANTHER" id="PTHR42812:SF5">
    <property type="entry name" value="ENDO-ARABINASE"/>
    <property type="match status" value="1"/>
</dbReference>
<dbReference type="EMBL" id="BAABJP010000045">
    <property type="protein sequence ID" value="GAA5170868.1"/>
    <property type="molecule type" value="Genomic_DNA"/>
</dbReference>
<dbReference type="InterPro" id="IPR006710">
    <property type="entry name" value="Glyco_hydro_43"/>
</dbReference>
<sequence>MRLLTTPPVVAAVVVATTAASTVTIQPIIARDFPDPALLAVGNTYYAYSTASNYNGKVWHVPVQRSTKLNGRWTVVNDAMPDLPSWVGKDGAGNGNVWAPEVAARSDGTYILYFTARATPQNVQCIGVALADSPTGPFQQVGDKPLVCRPEDIDSIDPKAFTDSNGKQYLLYTSGRGKATIWLQQVSIDGMTPIGSRRALIQSDRPEEGNIVEAPTLVRQGDNYVLFYSGNAFNSGKYFVNYATSSSLASAFEKAPGQFLSKETLGGAITNPGGQDVVPGSKNDYLIFHGYTAPGQRAMFVAPLTWDENGKPVLHVKSVVKTP</sequence>